<keyword evidence="3" id="KW-1185">Reference proteome</keyword>
<feature type="region of interest" description="Disordered" evidence="1">
    <location>
        <begin position="1"/>
        <end position="78"/>
    </location>
</feature>
<gene>
    <name evidence="2" type="ORF">VKT23_006354</name>
</gene>
<evidence type="ECO:0000313" key="3">
    <source>
        <dbReference type="Proteomes" id="UP001498398"/>
    </source>
</evidence>
<proteinExistence type="predicted"/>
<comment type="caution">
    <text evidence="2">The sequence shown here is derived from an EMBL/GenBank/DDBJ whole genome shotgun (WGS) entry which is preliminary data.</text>
</comment>
<evidence type="ECO:0000313" key="2">
    <source>
        <dbReference type="EMBL" id="KAK7464188.1"/>
    </source>
</evidence>
<feature type="compositionally biased region" description="Polar residues" evidence="1">
    <location>
        <begin position="1"/>
        <end position="14"/>
    </location>
</feature>
<dbReference type="EMBL" id="JBANRG010000008">
    <property type="protein sequence ID" value="KAK7464188.1"/>
    <property type="molecule type" value="Genomic_DNA"/>
</dbReference>
<accession>A0ABR1JT77</accession>
<dbReference type="Proteomes" id="UP001498398">
    <property type="component" value="Unassembled WGS sequence"/>
</dbReference>
<name>A0ABR1JT77_9AGAR</name>
<evidence type="ECO:0000256" key="1">
    <source>
        <dbReference type="SAM" id="MobiDB-lite"/>
    </source>
</evidence>
<feature type="compositionally biased region" description="Basic and acidic residues" evidence="1">
    <location>
        <begin position="15"/>
        <end position="24"/>
    </location>
</feature>
<reference evidence="2 3" key="1">
    <citation type="submission" date="2024-01" db="EMBL/GenBank/DDBJ databases">
        <title>A draft genome for the cacao thread blight pathogen Marasmiellus scandens.</title>
        <authorList>
            <person name="Baruah I.K."/>
            <person name="Leung J."/>
            <person name="Bukari Y."/>
            <person name="Amoako-Attah I."/>
            <person name="Meinhardt L.W."/>
            <person name="Bailey B.A."/>
            <person name="Cohen S.P."/>
        </authorList>
    </citation>
    <scope>NUCLEOTIDE SEQUENCE [LARGE SCALE GENOMIC DNA]</scope>
    <source>
        <strain evidence="2 3">GH-19</strain>
    </source>
</reference>
<protein>
    <submittedName>
        <fullName evidence="2">Uncharacterized protein</fullName>
    </submittedName>
</protein>
<organism evidence="2 3">
    <name type="scientific">Marasmiellus scandens</name>
    <dbReference type="NCBI Taxonomy" id="2682957"/>
    <lineage>
        <taxon>Eukaryota</taxon>
        <taxon>Fungi</taxon>
        <taxon>Dikarya</taxon>
        <taxon>Basidiomycota</taxon>
        <taxon>Agaricomycotina</taxon>
        <taxon>Agaricomycetes</taxon>
        <taxon>Agaricomycetidae</taxon>
        <taxon>Agaricales</taxon>
        <taxon>Marasmiineae</taxon>
        <taxon>Omphalotaceae</taxon>
        <taxon>Marasmiellus</taxon>
    </lineage>
</organism>
<feature type="compositionally biased region" description="Polar residues" evidence="1">
    <location>
        <begin position="38"/>
        <end position="51"/>
    </location>
</feature>
<sequence>MVTNTDKPSASRYSNEGKRKREDCNATQSEKRKHPANGSAQSQGQPSTTRKPSIVKSMRPRTVRSARAAGSQERNEES</sequence>